<feature type="compositionally biased region" description="Polar residues" evidence="1">
    <location>
        <begin position="1"/>
        <end position="13"/>
    </location>
</feature>
<dbReference type="Proteomes" id="UP000296049">
    <property type="component" value="Unassembled WGS sequence"/>
</dbReference>
<gene>
    <name evidence="2" type="ORF">Anapl_14630</name>
</gene>
<feature type="compositionally biased region" description="Basic and acidic residues" evidence="1">
    <location>
        <begin position="15"/>
        <end position="43"/>
    </location>
</feature>
<evidence type="ECO:0000256" key="1">
    <source>
        <dbReference type="SAM" id="MobiDB-lite"/>
    </source>
</evidence>
<sequence length="158" mass="16631">MTGLQAKTETSLLSKKKEAELTTRREQLAGEGLGKRGSERSMWEDACSPSDPWRVALGTASSGALSSDAVGGRSPADLIITPPFSEVEKEAAFGGTEWTWMLPLGLCDRDVPPASPGVVLSAARSAACPCCVCAGATRWLPQRPAVLVSLRITSCARI</sequence>
<accession>R0KZU3</accession>
<organism evidence="2 3">
    <name type="scientific">Anas platyrhynchos</name>
    <name type="common">Mallard</name>
    <name type="synonym">Anas boschas</name>
    <dbReference type="NCBI Taxonomy" id="8839"/>
    <lineage>
        <taxon>Eukaryota</taxon>
        <taxon>Metazoa</taxon>
        <taxon>Chordata</taxon>
        <taxon>Craniata</taxon>
        <taxon>Vertebrata</taxon>
        <taxon>Euteleostomi</taxon>
        <taxon>Archelosauria</taxon>
        <taxon>Archosauria</taxon>
        <taxon>Dinosauria</taxon>
        <taxon>Saurischia</taxon>
        <taxon>Theropoda</taxon>
        <taxon>Coelurosauria</taxon>
        <taxon>Aves</taxon>
        <taxon>Neognathae</taxon>
        <taxon>Galloanserae</taxon>
        <taxon>Anseriformes</taxon>
        <taxon>Anatidae</taxon>
        <taxon>Anatinae</taxon>
        <taxon>Anas</taxon>
    </lineage>
</organism>
<proteinExistence type="predicted"/>
<name>R0KZU3_ANAPL</name>
<reference evidence="3" key="1">
    <citation type="journal article" date="2013" name="Nat. Genet.">
        <title>The duck genome and transcriptome provide insight into an avian influenza virus reservoir species.</title>
        <authorList>
            <person name="Huang Y."/>
            <person name="Li Y."/>
            <person name="Burt D.W."/>
            <person name="Chen H."/>
            <person name="Zhang Y."/>
            <person name="Qian W."/>
            <person name="Kim H."/>
            <person name="Gan S."/>
            <person name="Zhao Y."/>
            <person name="Li J."/>
            <person name="Yi K."/>
            <person name="Feng H."/>
            <person name="Zhu P."/>
            <person name="Li B."/>
            <person name="Liu Q."/>
            <person name="Fairley S."/>
            <person name="Magor K.E."/>
            <person name="Du Z."/>
            <person name="Hu X."/>
            <person name="Goodman L."/>
            <person name="Tafer H."/>
            <person name="Vignal A."/>
            <person name="Lee T."/>
            <person name="Kim K.W."/>
            <person name="Sheng Z."/>
            <person name="An Y."/>
            <person name="Searle S."/>
            <person name="Herrero J."/>
            <person name="Groenen M.A."/>
            <person name="Crooijmans R.P."/>
            <person name="Faraut T."/>
            <person name="Cai Q."/>
            <person name="Webster R.G."/>
            <person name="Aldridge J.R."/>
            <person name="Warren W.C."/>
            <person name="Bartschat S."/>
            <person name="Kehr S."/>
            <person name="Marz M."/>
            <person name="Stadler P.F."/>
            <person name="Smith J."/>
            <person name="Kraus R.H."/>
            <person name="Zhao Y."/>
            <person name="Ren L."/>
            <person name="Fei J."/>
            <person name="Morisson M."/>
            <person name="Kaiser P."/>
            <person name="Griffin D.K."/>
            <person name="Rao M."/>
            <person name="Pitel F."/>
            <person name="Wang J."/>
            <person name="Li N."/>
        </authorList>
    </citation>
    <scope>NUCLEOTIDE SEQUENCE [LARGE SCALE GENOMIC DNA]</scope>
</reference>
<feature type="region of interest" description="Disordered" evidence="1">
    <location>
        <begin position="1"/>
        <end position="46"/>
    </location>
</feature>
<protein>
    <submittedName>
        <fullName evidence="2">Uncharacterized protein</fullName>
    </submittedName>
</protein>
<keyword evidence="3" id="KW-1185">Reference proteome</keyword>
<evidence type="ECO:0000313" key="2">
    <source>
        <dbReference type="EMBL" id="EOA98848.1"/>
    </source>
</evidence>
<evidence type="ECO:0000313" key="3">
    <source>
        <dbReference type="Proteomes" id="UP000296049"/>
    </source>
</evidence>
<dbReference type="EMBL" id="KB743413">
    <property type="protein sequence ID" value="EOA98848.1"/>
    <property type="molecule type" value="Genomic_DNA"/>
</dbReference>
<dbReference type="AlphaFoldDB" id="R0KZU3"/>